<accession>A0AAV8YR95</accession>
<evidence type="ECO:0000313" key="3">
    <source>
        <dbReference type="Proteomes" id="UP001162162"/>
    </source>
</evidence>
<gene>
    <name evidence="2" type="ORF">NQ318_023576</name>
</gene>
<dbReference type="GO" id="GO:0003676">
    <property type="term" value="F:nucleic acid binding"/>
    <property type="evidence" value="ECO:0007669"/>
    <property type="project" value="InterPro"/>
</dbReference>
<evidence type="ECO:0000313" key="2">
    <source>
        <dbReference type="EMBL" id="KAJ8953457.1"/>
    </source>
</evidence>
<name>A0AAV8YR95_9CUCU</name>
<dbReference type="InterPro" id="IPR004875">
    <property type="entry name" value="DDE_SF_endonuclease_dom"/>
</dbReference>
<comment type="caution">
    <text evidence="2">The sequence shown here is derived from an EMBL/GenBank/DDBJ whole genome shotgun (WGS) entry which is preliminary data.</text>
</comment>
<feature type="non-terminal residue" evidence="2">
    <location>
        <position position="142"/>
    </location>
</feature>
<keyword evidence="3" id="KW-1185">Reference proteome</keyword>
<dbReference type="Pfam" id="PF03184">
    <property type="entry name" value="DDE_1"/>
    <property type="match status" value="1"/>
</dbReference>
<proteinExistence type="predicted"/>
<sequence length="142" mass="16262">MKGRRQVGILTSAERGQLITAALCMSAAVISGWMQTHIFIEWMHYFIKHVKPSKDDPVLLLLDGHATHTKKSRVNRSRQEIRCYSTMLSTPLATHRLQPLDVSFMAPLSTFYSQEELYSHTFNLHQPGKQRPDLPKTLAYPL</sequence>
<organism evidence="2 3">
    <name type="scientific">Aromia moschata</name>
    <dbReference type="NCBI Taxonomy" id="1265417"/>
    <lineage>
        <taxon>Eukaryota</taxon>
        <taxon>Metazoa</taxon>
        <taxon>Ecdysozoa</taxon>
        <taxon>Arthropoda</taxon>
        <taxon>Hexapoda</taxon>
        <taxon>Insecta</taxon>
        <taxon>Pterygota</taxon>
        <taxon>Neoptera</taxon>
        <taxon>Endopterygota</taxon>
        <taxon>Coleoptera</taxon>
        <taxon>Polyphaga</taxon>
        <taxon>Cucujiformia</taxon>
        <taxon>Chrysomeloidea</taxon>
        <taxon>Cerambycidae</taxon>
        <taxon>Cerambycinae</taxon>
        <taxon>Callichromatini</taxon>
        <taxon>Aromia</taxon>
    </lineage>
</organism>
<reference evidence="2" key="1">
    <citation type="journal article" date="2023" name="Insect Mol. Biol.">
        <title>Genome sequencing provides insights into the evolution of gene families encoding plant cell wall-degrading enzymes in longhorned beetles.</title>
        <authorList>
            <person name="Shin N.R."/>
            <person name="Okamura Y."/>
            <person name="Kirsch R."/>
            <person name="Pauchet Y."/>
        </authorList>
    </citation>
    <scope>NUCLEOTIDE SEQUENCE</scope>
    <source>
        <strain evidence="2">AMC_N1</strain>
    </source>
</reference>
<dbReference type="AlphaFoldDB" id="A0AAV8YR95"/>
<dbReference type="Proteomes" id="UP001162162">
    <property type="component" value="Unassembled WGS sequence"/>
</dbReference>
<evidence type="ECO:0000259" key="1">
    <source>
        <dbReference type="Pfam" id="PF03184"/>
    </source>
</evidence>
<feature type="domain" description="DDE-1" evidence="1">
    <location>
        <begin position="31"/>
        <end position="115"/>
    </location>
</feature>
<protein>
    <recommendedName>
        <fullName evidence="1">DDE-1 domain-containing protein</fullName>
    </recommendedName>
</protein>
<dbReference type="EMBL" id="JAPWTK010000056">
    <property type="protein sequence ID" value="KAJ8953457.1"/>
    <property type="molecule type" value="Genomic_DNA"/>
</dbReference>